<dbReference type="GO" id="GO:0003700">
    <property type="term" value="F:DNA-binding transcription factor activity"/>
    <property type="evidence" value="ECO:0007669"/>
    <property type="project" value="TreeGrafter"/>
</dbReference>
<keyword evidence="3" id="KW-0804">Transcription</keyword>
<dbReference type="PROSITE" id="PS00356">
    <property type="entry name" value="HTH_LACI_1"/>
    <property type="match status" value="1"/>
</dbReference>
<dbReference type="STRING" id="366602.Caul_0967"/>
<dbReference type="OrthoDB" id="8433438at2"/>
<dbReference type="PANTHER" id="PTHR30146:SF120">
    <property type="entry name" value="ALANINE RACEMASE"/>
    <property type="match status" value="1"/>
</dbReference>
<dbReference type="SUPFAM" id="SSF53822">
    <property type="entry name" value="Periplasmic binding protein-like I"/>
    <property type="match status" value="1"/>
</dbReference>
<evidence type="ECO:0000256" key="2">
    <source>
        <dbReference type="ARBA" id="ARBA00023125"/>
    </source>
</evidence>
<name>B0SWA0_CAUSK</name>
<evidence type="ECO:0000256" key="3">
    <source>
        <dbReference type="ARBA" id="ARBA00023163"/>
    </source>
</evidence>
<dbReference type="InterPro" id="IPR010982">
    <property type="entry name" value="Lambda_DNA-bd_dom_sf"/>
</dbReference>
<evidence type="ECO:0000259" key="4">
    <source>
        <dbReference type="PROSITE" id="PS50932"/>
    </source>
</evidence>
<proteinExistence type="predicted"/>
<dbReference type="eggNOG" id="COG1609">
    <property type="taxonomic scope" value="Bacteria"/>
</dbReference>
<dbReference type="PANTHER" id="PTHR30146">
    <property type="entry name" value="LACI-RELATED TRANSCRIPTIONAL REPRESSOR"/>
    <property type="match status" value="1"/>
</dbReference>
<dbReference type="InterPro" id="IPR000843">
    <property type="entry name" value="HTH_LacI"/>
</dbReference>
<reference evidence="5" key="1">
    <citation type="submission" date="2008-01" db="EMBL/GenBank/DDBJ databases">
        <title>Complete sequence of chromosome of Caulobacter sp. K31.</title>
        <authorList>
            <consortium name="US DOE Joint Genome Institute"/>
            <person name="Copeland A."/>
            <person name="Lucas S."/>
            <person name="Lapidus A."/>
            <person name="Barry K."/>
            <person name="Glavina del Rio T."/>
            <person name="Dalin E."/>
            <person name="Tice H."/>
            <person name="Pitluck S."/>
            <person name="Bruce D."/>
            <person name="Goodwin L."/>
            <person name="Thompson L.S."/>
            <person name="Brettin T."/>
            <person name="Detter J.C."/>
            <person name="Han C."/>
            <person name="Schmutz J."/>
            <person name="Larimer F."/>
            <person name="Land M."/>
            <person name="Hauser L."/>
            <person name="Kyrpides N."/>
            <person name="Kim E."/>
            <person name="Stephens C."/>
            <person name="Richardson P."/>
        </authorList>
    </citation>
    <scope>NUCLEOTIDE SEQUENCE [LARGE SCALE GENOMIC DNA]</scope>
    <source>
        <strain evidence="5">K31</strain>
    </source>
</reference>
<dbReference type="GO" id="GO:0000976">
    <property type="term" value="F:transcription cis-regulatory region binding"/>
    <property type="evidence" value="ECO:0007669"/>
    <property type="project" value="TreeGrafter"/>
</dbReference>
<dbReference type="KEGG" id="cak:Caul_0967"/>
<dbReference type="Pfam" id="PF13377">
    <property type="entry name" value="Peripla_BP_3"/>
    <property type="match status" value="1"/>
</dbReference>
<dbReference type="PROSITE" id="PS50932">
    <property type="entry name" value="HTH_LACI_2"/>
    <property type="match status" value="1"/>
</dbReference>
<dbReference type="SMART" id="SM00354">
    <property type="entry name" value="HTH_LACI"/>
    <property type="match status" value="1"/>
</dbReference>
<dbReference type="InterPro" id="IPR046335">
    <property type="entry name" value="LacI/GalR-like_sensor"/>
</dbReference>
<dbReference type="SUPFAM" id="SSF47413">
    <property type="entry name" value="lambda repressor-like DNA-binding domains"/>
    <property type="match status" value="1"/>
</dbReference>
<sequence length="352" mass="37673">MPPKNRPVSKQTGARPQNIQELAKIAGVSTATVSRALTGAGHLSAATRERIQKLAADLQFKPSTTARNLRIGRTGAIGVVVPLGHERTQHLSDPFFMTLISHVADRLADHGYDVLLSRVVPSDVEWLDRIAQSGRVDGIIVIGQSDQALVLDQIAKTYKPMVVWGAQIEGHAYRTVGSDNRLGGRMATEHLLAQGCRKLAFFGDPTVPEVEERLRGFREALKAAGDGVAGALLPVHFVPDMALATISDYLGIADRVDGIFAASDTIAMMTIQALADHGRSVPADVKVIGFDDLEIARHTLPPLSSIRQDLGKGAQALVETLLALMRDEPAPSVLLTPTLTARFSTAADVEPA</sequence>
<keyword evidence="2" id="KW-0238">DNA-binding</keyword>
<dbReference type="AlphaFoldDB" id="B0SWA0"/>
<gene>
    <name evidence="5" type="ordered locus">Caul_0967</name>
</gene>
<dbReference type="CDD" id="cd01392">
    <property type="entry name" value="HTH_LacI"/>
    <property type="match status" value="1"/>
</dbReference>
<evidence type="ECO:0000313" key="5">
    <source>
        <dbReference type="EMBL" id="ABZ70097.1"/>
    </source>
</evidence>
<feature type="domain" description="HTH lacI-type" evidence="4">
    <location>
        <begin position="17"/>
        <end position="71"/>
    </location>
</feature>
<protein>
    <submittedName>
        <fullName evidence="5">Transcriptional regulator, LacI family</fullName>
    </submittedName>
</protein>
<accession>B0SWA0</accession>
<dbReference type="HOGENOM" id="CLU_037628_6_2_5"/>
<organism evidence="5">
    <name type="scientific">Caulobacter sp. (strain K31)</name>
    <dbReference type="NCBI Taxonomy" id="366602"/>
    <lineage>
        <taxon>Bacteria</taxon>
        <taxon>Pseudomonadati</taxon>
        <taxon>Pseudomonadota</taxon>
        <taxon>Alphaproteobacteria</taxon>
        <taxon>Caulobacterales</taxon>
        <taxon>Caulobacteraceae</taxon>
        <taxon>Caulobacter</taxon>
    </lineage>
</organism>
<dbReference type="EMBL" id="CP000927">
    <property type="protein sequence ID" value="ABZ70097.1"/>
    <property type="molecule type" value="Genomic_DNA"/>
</dbReference>
<dbReference type="InterPro" id="IPR028082">
    <property type="entry name" value="Peripla_BP_I"/>
</dbReference>
<dbReference type="Gene3D" id="3.40.50.2300">
    <property type="match status" value="2"/>
</dbReference>
<keyword evidence="1" id="KW-0805">Transcription regulation</keyword>
<evidence type="ECO:0000256" key="1">
    <source>
        <dbReference type="ARBA" id="ARBA00023015"/>
    </source>
</evidence>
<dbReference type="Gene3D" id="1.10.260.40">
    <property type="entry name" value="lambda repressor-like DNA-binding domains"/>
    <property type="match status" value="1"/>
</dbReference>
<dbReference type="Pfam" id="PF00356">
    <property type="entry name" value="LacI"/>
    <property type="match status" value="1"/>
</dbReference>